<name>A0ABQ7JHB9_9FUNG</name>
<evidence type="ECO:0000259" key="6">
    <source>
        <dbReference type="PROSITE" id="PS50011"/>
    </source>
</evidence>
<dbReference type="PROSITE" id="PS50011">
    <property type="entry name" value="PROTEIN_KINASE_DOM"/>
    <property type="match status" value="1"/>
</dbReference>
<protein>
    <recommendedName>
        <fullName evidence="6">Protein kinase domain-containing protein</fullName>
    </recommendedName>
</protein>
<evidence type="ECO:0000256" key="3">
    <source>
        <dbReference type="ARBA" id="ARBA00022741"/>
    </source>
</evidence>
<evidence type="ECO:0000256" key="4">
    <source>
        <dbReference type="ARBA" id="ARBA00022777"/>
    </source>
</evidence>
<evidence type="ECO:0000256" key="2">
    <source>
        <dbReference type="ARBA" id="ARBA00022679"/>
    </source>
</evidence>
<dbReference type="Gene3D" id="1.10.510.10">
    <property type="entry name" value="Transferase(Phosphotransferase) domain 1"/>
    <property type="match status" value="1"/>
</dbReference>
<keyword evidence="8" id="KW-1185">Reference proteome</keyword>
<gene>
    <name evidence="7" type="ORF">BGZ96_005683</name>
</gene>
<proteinExistence type="predicted"/>
<keyword evidence="5" id="KW-0067">ATP-binding</keyword>
<feature type="non-terminal residue" evidence="7">
    <location>
        <position position="135"/>
    </location>
</feature>
<dbReference type="SMART" id="SM00220">
    <property type="entry name" value="S_TKc"/>
    <property type="match status" value="1"/>
</dbReference>
<accession>A0ABQ7JHB9</accession>
<dbReference type="PROSITE" id="PS00108">
    <property type="entry name" value="PROTEIN_KINASE_ST"/>
    <property type="match status" value="1"/>
</dbReference>
<dbReference type="InterPro" id="IPR000719">
    <property type="entry name" value="Prot_kinase_dom"/>
</dbReference>
<organism evidence="7 8">
    <name type="scientific">Linnemannia gamsii</name>
    <dbReference type="NCBI Taxonomy" id="64522"/>
    <lineage>
        <taxon>Eukaryota</taxon>
        <taxon>Fungi</taxon>
        <taxon>Fungi incertae sedis</taxon>
        <taxon>Mucoromycota</taxon>
        <taxon>Mortierellomycotina</taxon>
        <taxon>Mortierellomycetes</taxon>
        <taxon>Mortierellales</taxon>
        <taxon>Mortierellaceae</taxon>
        <taxon>Linnemannia</taxon>
    </lineage>
</organism>
<reference evidence="7 8" key="1">
    <citation type="journal article" date="2020" name="Fungal Divers.">
        <title>Resolving the Mortierellaceae phylogeny through synthesis of multi-gene phylogenetics and phylogenomics.</title>
        <authorList>
            <person name="Vandepol N."/>
            <person name="Liber J."/>
            <person name="Desiro A."/>
            <person name="Na H."/>
            <person name="Kennedy M."/>
            <person name="Barry K."/>
            <person name="Grigoriev I.V."/>
            <person name="Miller A.N."/>
            <person name="O'Donnell K."/>
            <person name="Stajich J.E."/>
            <person name="Bonito G."/>
        </authorList>
    </citation>
    <scope>NUCLEOTIDE SEQUENCE [LARGE SCALE GENOMIC DNA]</scope>
    <source>
        <strain evidence="7 8">AD045</strain>
    </source>
</reference>
<dbReference type="PANTHER" id="PTHR24345">
    <property type="entry name" value="SERINE/THREONINE-PROTEIN KINASE PLK"/>
    <property type="match status" value="1"/>
</dbReference>
<keyword evidence="1" id="KW-0723">Serine/threonine-protein kinase</keyword>
<dbReference type="InterPro" id="IPR008271">
    <property type="entry name" value="Ser/Thr_kinase_AS"/>
</dbReference>
<dbReference type="EMBL" id="JAAAIM010002697">
    <property type="protein sequence ID" value="KAG0271676.1"/>
    <property type="molecule type" value="Genomic_DNA"/>
</dbReference>
<dbReference type="Proteomes" id="UP001194696">
    <property type="component" value="Unassembled WGS sequence"/>
</dbReference>
<evidence type="ECO:0000256" key="5">
    <source>
        <dbReference type="ARBA" id="ARBA00022840"/>
    </source>
</evidence>
<feature type="domain" description="Protein kinase" evidence="6">
    <location>
        <begin position="1"/>
        <end position="135"/>
    </location>
</feature>
<evidence type="ECO:0000256" key="1">
    <source>
        <dbReference type="ARBA" id="ARBA00022527"/>
    </source>
</evidence>
<comment type="caution">
    <text evidence="7">The sequence shown here is derived from an EMBL/GenBank/DDBJ whole genome shotgun (WGS) entry which is preliminary data.</text>
</comment>
<dbReference type="PANTHER" id="PTHR24345:SF91">
    <property type="entry name" value="SERINE_THREONINE-PROTEIN KINASE PLK4"/>
    <property type="match status" value="1"/>
</dbReference>
<keyword evidence="3" id="KW-0547">Nucleotide-binding</keyword>
<sequence>MALTLNHKHVIRAHESFDIMDMTILVQELCPGGDLHRKLMNHVEETNLLGLPEDEVSKWMFQVVEAFIYLHEVKGLVHRDLKPENIVLDGEDNVKVIDFGLSYYLGEKRQKARAGTQGYWAPEVEVSKKYRKEID</sequence>
<evidence type="ECO:0000313" key="7">
    <source>
        <dbReference type="EMBL" id="KAG0271676.1"/>
    </source>
</evidence>
<dbReference type="SUPFAM" id="SSF56112">
    <property type="entry name" value="Protein kinase-like (PK-like)"/>
    <property type="match status" value="1"/>
</dbReference>
<keyword evidence="2" id="KW-0808">Transferase</keyword>
<dbReference type="InterPro" id="IPR011009">
    <property type="entry name" value="Kinase-like_dom_sf"/>
</dbReference>
<dbReference type="Pfam" id="PF00069">
    <property type="entry name" value="Pkinase"/>
    <property type="match status" value="1"/>
</dbReference>
<evidence type="ECO:0000313" key="8">
    <source>
        <dbReference type="Proteomes" id="UP001194696"/>
    </source>
</evidence>
<keyword evidence="4" id="KW-0418">Kinase</keyword>